<protein>
    <submittedName>
        <fullName evidence="3">Uncharacterized protein</fullName>
    </submittedName>
</protein>
<feature type="transmembrane region" description="Helical" evidence="2">
    <location>
        <begin position="12"/>
        <end position="31"/>
    </location>
</feature>
<keyword evidence="2" id="KW-0472">Membrane</keyword>
<dbReference type="AlphaFoldDB" id="A0A852UWN0"/>
<name>A0A852UWN0_9ACTN</name>
<evidence type="ECO:0000313" key="3">
    <source>
        <dbReference type="EMBL" id="NYF38131.1"/>
    </source>
</evidence>
<reference evidence="3 4" key="1">
    <citation type="submission" date="2020-07" db="EMBL/GenBank/DDBJ databases">
        <title>Sequencing the genomes of 1000 actinobacteria strains.</title>
        <authorList>
            <person name="Klenk H.-P."/>
        </authorList>
    </citation>
    <scope>NUCLEOTIDE SEQUENCE [LARGE SCALE GENOMIC DNA]</scope>
    <source>
        <strain evidence="3 4">DSM 45763</strain>
    </source>
</reference>
<evidence type="ECO:0000256" key="1">
    <source>
        <dbReference type="SAM" id="MobiDB-lite"/>
    </source>
</evidence>
<organism evidence="3 4">
    <name type="scientific">Streptosporangium sandarakinum</name>
    <dbReference type="NCBI Taxonomy" id="1260955"/>
    <lineage>
        <taxon>Bacteria</taxon>
        <taxon>Bacillati</taxon>
        <taxon>Actinomycetota</taxon>
        <taxon>Actinomycetes</taxon>
        <taxon>Streptosporangiales</taxon>
        <taxon>Streptosporangiaceae</taxon>
        <taxon>Streptosporangium</taxon>
    </lineage>
</organism>
<dbReference type="RefSeq" id="WP_179817684.1">
    <property type="nucleotide sequence ID" value="NZ_JACCCO010000001.1"/>
</dbReference>
<evidence type="ECO:0000256" key="2">
    <source>
        <dbReference type="SAM" id="Phobius"/>
    </source>
</evidence>
<accession>A0A852UWN0</accession>
<keyword evidence="4" id="KW-1185">Reference proteome</keyword>
<sequence length="174" mass="17799">MDGPTRRPALPAYRWLLLVALVLGIAGMHTLGHLDHGGRHDGMPGTDEAAVAVHDRGMPGTGEAAVAVHGRGHGAPEALPGDHGRSGAGAASHLTPDPRGSLSGPGGTLPSSDPSSVCLAVLTSLVLILAGAAWAWTRRSREARPAGVRPAPLVARPPPPRTALRLARLSVLRI</sequence>
<evidence type="ECO:0000313" key="4">
    <source>
        <dbReference type="Proteomes" id="UP000576393"/>
    </source>
</evidence>
<keyword evidence="2" id="KW-0812">Transmembrane</keyword>
<feature type="transmembrane region" description="Helical" evidence="2">
    <location>
        <begin position="114"/>
        <end position="136"/>
    </location>
</feature>
<proteinExistence type="predicted"/>
<dbReference type="Proteomes" id="UP000576393">
    <property type="component" value="Unassembled WGS sequence"/>
</dbReference>
<feature type="region of interest" description="Disordered" evidence="1">
    <location>
        <begin position="72"/>
        <end position="110"/>
    </location>
</feature>
<comment type="caution">
    <text evidence="3">The sequence shown here is derived from an EMBL/GenBank/DDBJ whole genome shotgun (WGS) entry which is preliminary data.</text>
</comment>
<keyword evidence="2" id="KW-1133">Transmembrane helix</keyword>
<feature type="compositionally biased region" description="Low complexity" evidence="1">
    <location>
        <begin position="98"/>
        <end position="110"/>
    </location>
</feature>
<gene>
    <name evidence="3" type="ORF">HDA43_000290</name>
</gene>
<dbReference type="EMBL" id="JACCCO010000001">
    <property type="protein sequence ID" value="NYF38131.1"/>
    <property type="molecule type" value="Genomic_DNA"/>
</dbReference>